<gene>
    <name evidence="7" type="ORF">SAMN02746066_04592</name>
</gene>
<dbReference type="NCBIfam" id="TIGR02937">
    <property type="entry name" value="sigma70-ECF"/>
    <property type="match status" value="1"/>
</dbReference>
<dbReference type="STRING" id="1120996.SAMN02746066_04592"/>
<dbReference type="PANTHER" id="PTHR43133">
    <property type="entry name" value="RNA POLYMERASE ECF-TYPE SIGMA FACTO"/>
    <property type="match status" value="1"/>
</dbReference>
<feature type="domain" description="RNA polymerase sigma-70 region 2" evidence="5">
    <location>
        <begin position="27"/>
        <end position="88"/>
    </location>
</feature>
<dbReference type="Proteomes" id="UP000184038">
    <property type="component" value="Unassembled WGS sequence"/>
</dbReference>
<dbReference type="InterPro" id="IPR036388">
    <property type="entry name" value="WH-like_DNA-bd_sf"/>
</dbReference>
<dbReference type="Gene3D" id="1.10.1740.10">
    <property type="match status" value="1"/>
</dbReference>
<evidence type="ECO:0000259" key="6">
    <source>
        <dbReference type="Pfam" id="PF08281"/>
    </source>
</evidence>
<keyword evidence="2" id="KW-0805">Transcription regulation</keyword>
<proteinExistence type="inferred from homology"/>
<dbReference type="GO" id="GO:0016987">
    <property type="term" value="F:sigma factor activity"/>
    <property type="evidence" value="ECO:0007669"/>
    <property type="project" value="UniProtKB-KW"/>
</dbReference>
<dbReference type="CDD" id="cd06171">
    <property type="entry name" value="Sigma70_r4"/>
    <property type="match status" value="1"/>
</dbReference>
<dbReference type="InterPro" id="IPR039425">
    <property type="entry name" value="RNA_pol_sigma-70-like"/>
</dbReference>
<dbReference type="PANTHER" id="PTHR43133:SF60">
    <property type="entry name" value="RNA POLYMERASE SIGMA FACTOR SIGV"/>
    <property type="match status" value="1"/>
</dbReference>
<reference evidence="7 8" key="1">
    <citation type="submission" date="2016-11" db="EMBL/GenBank/DDBJ databases">
        <authorList>
            <person name="Jaros S."/>
            <person name="Januszkiewicz K."/>
            <person name="Wedrychowicz H."/>
        </authorList>
    </citation>
    <scope>NUCLEOTIDE SEQUENCE [LARGE SCALE GENOMIC DNA]</scope>
    <source>
        <strain evidence="7 8">DSM 15930</strain>
    </source>
</reference>
<dbReference type="GO" id="GO:0003677">
    <property type="term" value="F:DNA binding"/>
    <property type="evidence" value="ECO:0007669"/>
    <property type="project" value="InterPro"/>
</dbReference>
<dbReference type="InterPro" id="IPR013249">
    <property type="entry name" value="RNA_pol_sigma70_r4_t2"/>
</dbReference>
<evidence type="ECO:0000313" key="7">
    <source>
        <dbReference type="EMBL" id="SHN04613.1"/>
    </source>
</evidence>
<dbReference type="Pfam" id="PF04542">
    <property type="entry name" value="Sigma70_r2"/>
    <property type="match status" value="1"/>
</dbReference>
<feature type="domain" description="RNA polymerase sigma factor 70 region 4 type 2" evidence="6">
    <location>
        <begin position="111"/>
        <end position="162"/>
    </location>
</feature>
<dbReference type="SUPFAM" id="SSF88946">
    <property type="entry name" value="Sigma2 domain of RNA polymerase sigma factors"/>
    <property type="match status" value="1"/>
</dbReference>
<keyword evidence="8" id="KW-1185">Reference proteome</keyword>
<dbReference type="EMBL" id="FRCP01000032">
    <property type="protein sequence ID" value="SHN04613.1"/>
    <property type="molecule type" value="Genomic_DNA"/>
</dbReference>
<evidence type="ECO:0000256" key="4">
    <source>
        <dbReference type="ARBA" id="ARBA00023163"/>
    </source>
</evidence>
<accession>A0A1M7NMA5</accession>
<name>A0A1M7NMA5_9FIRM</name>
<evidence type="ECO:0000313" key="8">
    <source>
        <dbReference type="Proteomes" id="UP000184038"/>
    </source>
</evidence>
<dbReference type="AlphaFoldDB" id="A0A1M7NMA5"/>
<evidence type="ECO:0000256" key="3">
    <source>
        <dbReference type="ARBA" id="ARBA00023082"/>
    </source>
</evidence>
<evidence type="ECO:0000256" key="2">
    <source>
        <dbReference type="ARBA" id="ARBA00023015"/>
    </source>
</evidence>
<dbReference type="Pfam" id="PF08281">
    <property type="entry name" value="Sigma70_r4_2"/>
    <property type="match status" value="1"/>
</dbReference>
<protein>
    <submittedName>
        <fullName evidence="7">RNA polymerase sigma-70 factor, ECF subfamily</fullName>
    </submittedName>
</protein>
<dbReference type="InterPro" id="IPR013325">
    <property type="entry name" value="RNA_pol_sigma_r2"/>
</dbReference>
<dbReference type="InterPro" id="IPR014284">
    <property type="entry name" value="RNA_pol_sigma-70_dom"/>
</dbReference>
<evidence type="ECO:0000259" key="5">
    <source>
        <dbReference type="Pfam" id="PF04542"/>
    </source>
</evidence>
<keyword evidence="4" id="KW-0804">Transcription</keyword>
<dbReference type="GO" id="GO:0006352">
    <property type="term" value="P:DNA-templated transcription initiation"/>
    <property type="evidence" value="ECO:0007669"/>
    <property type="project" value="InterPro"/>
</dbReference>
<keyword evidence="3" id="KW-0731">Sigma factor</keyword>
<dbReference type="Gene3D" id="1.10.10.10">
    <property type="entry name" value="Winged helix-like DNA-binding domain superfamily/Winged helix DNA-binding domain"/>
    <property type="match status" value="1"/>
</dbReference>
<evidence type="ECO:0000256" key="1">
    <source>
        <dbReference type="ARBA" id="ARBA00010641"/>
    </source>
</evidence>
<dbReference type="InterPro" id="IPR013324">
    <property type="entry name" value="RNA_pol_sigma_r3/r4-like"/>
</dbReference>
<sequence length="168" mass="19904">MKKKWNACRQDSSELDIQNQIQEELTTNYEKYYRLAYSYVKNEADAMDIVQEGAYKAILNSSQVKEKSYIGTWIYRIIINEALNYIKKFKKPYTELELVTAHVQDTYEDFDLQNALETLEEPDKTIVKLRFFEDMQLAEIAAITSENVNTVKSRLYRAMKKLRILMEE</sequence>
<organism evidence="7 8">
    <name type="scientific">Anaerosporobacter mobilis DSM 15930</name>
    <dbReference type="NCBI Taxonomy" id="1120996"/>
    <lineage>
        <taxon>Bacteria</taxon>
        <taxon>Bacillati</taxon>
        <taxon>Bacillota</taxon>
        <taxon>Clostridia</taxon>
        <taxon>Lachnospirales</taxon>
        <taxon>Lachnospiraceae</taxon>
        <taxon>Anaerosporobacter</taxon>
    </lineage>
</organism>
<dbReference type="SUPFAM" id="SSF88659">
    <property type="entry name" value="Sigma3 and sigma4 domains of RNA polymerase sigma factors"/>
    <property type="match status" value="1"/>
</dbReference>
<dbReference type="InterPro" id="IPR007627">
    <property type="entry name" value="RNA_pol_sigma70_r2"/>
</dbReference>
<dbReference type="RefSeq" id="WP_073291874.1">
    <property type="nucleotide sequence ID" value="NZ_FRCP01000032.1"/>
</dbReference>
<comment type="similarity">
    <text evidence="1">Belongs to the sigma-70 factor family. ECF subfamily.</text>
</comment>
<dbReference type="OrthoDB" id="9782703at2"/>